<protein>
    <submittedName>
        <fullName evidence="1">Uncharacterized protein</fullName>
    </submittedName>
</protein>
<dbReference type="Proteomes" id="UP000019380">
    <property type="component" value="Unassembled WGS sequence"/>
</dbReference>
<name>W6P9U4_9BACE</name>
<sequence length="40" mass="4606">MRGGEGRFITFVFFFIDKKGDSIENNKIKGYKSTLTIPHL</sequence>
<evidence type="ECO:0000313" key="1">
    <source>
        <dbReference type="EMBL" id="CDM04697.1"/>
    </source>
</evidence>
<comment type="caution">
    <text evidence="1">The sequence shown here is derived from an EMBL/GenBank/DDBJ whole genome shotgun (WGS) entry which is preliminary data.</text>
</comment>
<gene>
    <name evidence="1" type="ORF">BN890_22780</name>
</gene>
<organism evidence="1 2">
    <name type="scientific">Bacteroides xylanisolvens SD CC 1b</name>
    <dbReference type="NCBI Taxonomy" id="702447"/>
    <lineage>
        <taxon>Bacteria</taxon>
        <taxon>Pseudomonadati</taxon>
        <taxon>Bacteroidota</taxon>
        <taxon>Bacteroidia</taxon>
        <taxon>Bacteroidales</taxon>
        <taxon>Bacteroidaceae</taxon>
        <taxon>Bacteroides</taxon>
    </lineage>
</organism>
<dbReference type="EMBL" id="CBXG010000024">
    <property type="protein sequence ID" value="CDM04697.1"/>
    <property type="molecule type" value="Genomic_DNA"/>
</dbReference>
<dbReference type="AlphaFoldDB" id="W6P9U4"/>
<evidence type="ECO:0000313" key="2">
    <source>
        <dbReference type="Proteomes" id="UP000019380"/>
    </source>
</evidence>
<accession>W6P9U4</accession>
<proteinExistence type="predicted"/>
<reference evidence="1 2" key="1">
    <citation type="submission" date="2013-12" db="EMBL/GenBank/DDBJ databases">
        <title>Improved hybrid genome assemblies of Bacteroides xylanisolvens SD CC 1b and Bacteroides xylanisolvens SD CC 2a using Illumina and 454 Sequencing.</title>
        <authorList>
            <person name="Ramaraj T."/>
            <person name="Sundararajan A."/>
            <person name="Mudge J."/>
            <person name="Schilkey F.D."/>
            <person name="Delvecchio V."/>
            <person name="Donlon M."/>
            <person name="Ziemer C."/>
        </authorList>
    </citation>
    <scope>NUCLEOTIDE SEQUENCE [LARGE SCALE GENOMIC DNA]</scope>
</reference>